<dbReference type="Proteomes" id="UP000788993">
    <property type="component" value="Unassembled WGS sequence"/>
</dbReference>
<evidence type="ECO:0000313" key="2">
    <source>
        <dbReference type="Proteomes" id="UP000788993"/>
    </source>
</evidence>
<gene>
    <name evidence="1" type="ORF">OGATHE_005620</name>
</gene>
<dbReference type="EMBL" id="JAEUBD010001504">
    <property type="protein sequence ID" value="KAH3659575.1"/>
    <property type="molecule type" value="Genomic_DNA"/>
</dbReference>
<accession>A0A9P8NU49</accession>
<proteinExistence type="predicted"/>
<keyword evidence="2" id="KW-1185">Reference proteome</keyword>
<comment type="caution">
    <text evidence="1">The sequence shown here is derived from an EMBL/GenBank/DDBJ whole genome shotgun (WGS) entry which is preliminary data.</text>
</comment>
<organism evidence="1 2">
    <name type="scientific">Ogataea polymorpha</name>
    <dbReference type="NCBI Taxonomy" id="460523"/>
    <lineage>
        <taxon>Eukaryota</taxon>
        <taxon>Fungi</taxon>
        <taxon>Dikarya</taxon>
        <taxon>Ascomycota</taxon>
        <taxon>Saccharomycotina</taxon>
        <taxon>Pichiomycetes</taxon>
        <taxon>Pichiales</taxon>
        <taxon>Pichiaceae</taxon>
        <taxon>Ogataea</taxon>
    </lineage>
</organism>
<name>A0A9P8NU49_9ASCO</name>
<dbReference type="AlphaFoldDB" id="A0A9P8NU49"/>
<evidence type="ECO:0000313" key="1">
    <source>
        <dbReference type="EMBL" id="KAH3659575.1"/>
    </source>
</evidence>
<reference evidence="1" key="1">
    <citation type="journal article" date="2021" name="Open Biol.">
        <title>Shared evolutionary footprints suggest mitochondrial oxidative damage underlies multiple complex I losses in fungi.</title>
        <authorList>
            <person name="Schikora-Tamarit M.A."/>
            <person name="Marcet-Houben M."/>
            <person name="Nosek J."/>
            <person name="Gabaldon T."/>
        </authorList>
    </citation>
    <scope>NUCLEOTIDE SEQUENCE</scope>
    <source>
        <strain evidence="1">NCAIM Y.01608</strain>
    </source>
</reference>
<sequence>MSAGVVFEFALKGREQIVLETLEHRAGLGHQVCADEGSFFGIAGDLELEVLLVVLELHETHRVFGNRAVVVDLDDKLHLQVEDATHFALALGHVAVPGHRLDAADRERVVVACDAHLWQPLLEVFIGPADTVLVDPVPVVWVVYGGHGESCLGAEIIYHDKSRKIFY</sequence>
<reference evidence="1" key="2">
    <citation type="submission" date="2021-01" db="EMBL/GenBank/DDBJ databases">
        <authorList>
            <person name="Schikora-Tamarit M.A."/>
        </authorList>
    </citation>
    <scope>NUCLEOTIDE SEQUENCE</scope>
    <source>
        <strain evidence="1">NCAIM Y.01608</strain>
    </source>
</reference>
<protein>
    <submittedName>
        <fullName evidence="1">Uncharacterized protein</fullName>
    </submittedName>
</protein>